<evidence type="ECO:0000259" key="3">
    <source>
        <dbReference type="PROSITE" id="PS51462"/>
    </source>
</evidence>
<evidence type="ECO:0000313" key="4">
    <source>
        <dbReference type="EMBL" id="QNO56416.1"/>
    </source>
</evidence>
<dbReference type="AlphaFoldDB" id="A0A7G9Z832"/>
<proteinExistence type="predicted"/>
<dbReference type="InterPro" id="IPR000086">
    <property type="entry name" value="NUDIX_hydrolase_dom"/>
</dbReference>
<reference evidence="4" key="1">
    <citation type="submission" date="2020-06" db="EMBL/GenBank/DDBJ databases">
        <title>Unique genomic features of the anaerobic methanotrophic archaea.</title>
        <authorList>
            <person name="Chadwick G.L."/>
            <person name="Skennerton C.T."/>
            <person name="Laso-Perez R."/>
            <person name="Leu A.O."/>
            <person name="Speth D.R."/>
            <person name="Yu H."/>
            <person name="Morgan-Lang C."/>
            <person name="Hatzenpichler R."/>
            <person name="Goudeau D."/>
            <person name="Malmstrom R."/>
            <person name="Brazelton W.J."/>
            <person name="Woyke T."/>
            <person name="Hallam S.J."/>
            <person name="Tyson G.W."/>
            <person name="Wegener G."/>
            <person name="Boetius A."/>
            <person name="Orphan V."/>
        </authorList>
    </citation>
    <scope>NUCLEOTIDE SEQUENCE</scope>
</reference>
<dbReference type="PROSITE" id="PS51462">
    <property type="entry name" value="NUDIX"/>
    <property type="match status" value="1"/>
</dbReference>
<evidence type="ECO:0000256" key="1">
    <source>
        <dbReference type="ARBA" id="ARBA00001946"/>
    </source>
</evidence>
<accession>A0A7G9Z832</accession>
<dbReference type="PANTHER" id="PTHR11839:SF18">
    <property type="entry name" value="NUDIX HYDROLASE DOMAIN-CONTAINING PROTEIN"/>
    <property type="match status" value="1"/>
</dbReference>
<comment type="cofactor">
    <cofactor evidence="1">
        <name>Mg(2+)</name>
        <dbReference type="ChEBI" id="CHEBI:18420"/>
    </cofactor>
</comment>
<gene>
    <name evidence="4" type="ORF">EIIOIEJP_00023</name>
</gene>
<feature type="domain" description="Nudix hydrolase" evidence="3">
    <location>
        <begin position="38"/>
        <end position="161"/>
    </location>
</feature>
<dbReference type="FunFam" id="3.90.79.10:FF:000024">
    <property type="entry name" value="ADP-ribose pyrophosphatase"/>
    <property type="match status" value="1"/>
</dbReference>
<dbReference type="Pfam" id="PF00293">
    <property type="entry name" value="NUDIX"/>
    <property type="match status" value="1"/>
</dbReference>
<dbReference type="GO" id="GO:0006753">
    <property type="term" value="P:nucleoside phosphate metabolic process"/>
    <property type="evidence" value="ECO:0007669"/>
    <property type="project" value="TreeGrafter"/>
</dbReference>
<protein>
    <recommendedName>
        <fullName evidence="3">Nudix hydrolase domain-containing protein</fullName>
    </recommendedName>
</protein>
<dbReference type="InterPro" id="IPR020084">
    <property type="entry name" value="NUDIX_hydrolase_CS"/>
</dbReference>
<evidence type="ECO:0000256" key="2">
    <source>
        <dbReference type="ARBA" id="ARBA00022801"/>
    </source>
</evidence>
<dbReference type="SUPFAM" id="SSF55811">
    <property type="entry name" value="Nudix"/>
    <property type="match status" value="1"/>
</dbReference>
<dbReference type="InterPro" id="IPR015797">
    <property type="entry name" value="NUDIX_hydrolase-like_dom_sf"/>
</dbReference>
<dbReference type="PANTHER" id="PTHR11839">
    <property type="entry name" value="UDP/ADP-SUGAR PYROPHOSPHATASE"/>
    <property type="match status" value="1"/>
</dbReference>
<sequence length="177" mass="19688">MNEAKTIESKQLYKGKVVQLRLDTVLLPDGRTKTREILVHPGAAAIVSLTDGEVLLVEQYRKAVERNTLEIPAGTLEEGESHEECAMRELIEETGFQASKLYKLTEYLPAPGYSSEIIHIYKANELTKVSDAELPITFVELSEVLALIRKGEIKDGKTVVGVLMVARATVEQTKIDY</sequence>
<keyword evidence="2" id="KW-0378">Hydrolase</keyword>
<organism evidence="4">
    <name type="scientific">Candidatus Methanophaga sp. ANME-1 ERB7</name>
    <dbReference type="NCBI Taxonomy" id="2759913"/>
    <lineage>
        <taxon>Archaea</taxon>
        <taxon>Methanobacteriati</taxon>
        <taxon>Methanobacteriota</taxon>
        <taxon>Stenosarchaea group</taxon>
        <taxon>Methanomicrobia</taxon>
        <taxon>Candidatus Methanophagales</taxon>
        <taxon>Candidatus Methanophagaceae</taxon>
        <taxon>Candidatus Methanophaga</taxon>
    </lineage>
</organism>
<dbReference type="GO" id="GO:0019693">
    <property type="term" value="P:ribose phosphate metabolic process"/>
    <property type="evidence" value="ECO:0007669"/>
    <property type="project" value="TreeGrafter"/>
</dbReference>
<dbReference type="PROSITE" id="PS00893">
    <property type="entry name" value="NUDIX_BOX"/>
    <property type="match status" value="1"/>
</dbReference>
<dbReference type="GO" id="GO:0016462">
    <property type="term" value="F:pyrophosphatase activity"/>
    <property type="evidence" value="ECO:0007669"/>
    <property type="project" value="UniProtKB-ARBA"/>
</dbReference>
<dbReference type="EMBL" id="MT631655">
    <property type="protein sequence ID" value="QNO56416.1"/>
    <property type="molecule type" value="Genomic_DNA"/>
</dbReference>
<name>A0A7G9Z832_9EURY</name>
<dbReference type="PRINTS" id="PR00502">
    <property type="entry name" value="NUDIXFAMILY"/>
</dbReference>
<dbReference type="InterPro" id="IPR020476">
    <property type="entry name" value="Nudix_hydrolase"/>
</dbReference>
<dbReference type="Gene3D" id="3.90.79.10">
    <property type="entry name" value="Nucleoside Triphosphate Pyrophosphohydrolase"/>
    <property type="match status" value="1"/>
</dbReference>